<dbReference type="SUPFAM" id="SSF46689">
    <property type="entry name" value="Homeodomain-like"/>
    <property type="match status" value="1"/>
</dbReference>
<dbReference type="SMART" id="SM00382">
    <property type="entry name" value="AAA"/>
    <property type="match status" value="1"/>
</dbReference>
<dbReference type="OrthoDB" id="5409901at2"/>
<evidence type="ECO:0000256" key="6">
    <source>
        <dbReference type="PROSITE-ProRule" id="PRU00169"/>
    </source>
</evidence>
<evidence type="ECO:0000313" key="9">
    <source>
        <dbReference type="EMBL" id="GBC60346.1"/>
    </source>
</evidence>
<gene>
    <name evidence="9" type="ORF">DENIS_1297</name>
</gene>
<dbReference type="InterPro" id="IPR009057">
    <property type="entry name" value="Homeodomain-like_sf"/>
</dbReference>
<evidence type="ECO:0000256" key="4">
    <source>
        <dbReference type="ARBA" id="ARBA00023125"/>
    </source>
</evidence>
<dbReference type="GO" id="GO:0006355">
    <property type="term" value="P:regulation of DNA-templated transcription"/>
    <property type="evidence" value="ECO:0007669"/>
    <property type="project" value="InterPro"/>
</dbReference>
<keyword evidence="3" id="KW-0805">Transcription regulation</keyword>
<keyword evidence="10" id="KW-1185">Reference proteome</keyword>
<dbReference type="FunFam" id="3.40.50.300:FF:000006">
    <property type="entry name" value="DNA-binding transcriptional regulator NtrC"/>
    <property type="match status" value="1"/>
</dbReference>
<dbReference type="PROSITE" id="PS50045">
    <property type="entry name" value="SIGMA54_INTERACT_4"/>
    <property type="match status" value="1"/>
</dbReference>
<evidence type="ECO:0000259" key="7">
    <source>
        <dbReference type="PROSITE" id="PS50045"/>
    </source>
</evidence>
<feature type="domain" description="Sigma-54 factor interaction" evidence="7">
    <location>
        <begin position="139"/>
        <end position="368"/>
    </location>
</feature>
<dbReference type="Gene3D" id="1.10.8.60">
    <property type="match status" value="1"/>
</dbReference>
<dbReference type="InterPro" id="IPR011006">
    <property type="entry name" value="CheY-like_superfamily"/>
</dbReference>
<evidence type="ECO:0000313" key="10">
    <source>
        <dbReference type="Proteomes" id="UP000288096"/>
    </source>
</evidence>
<keyword evidence="2" id="KW-0067">ATP-binding</keyword>
<reference evidence="10" key="1">
    <citation type="submission" date="2017-11" db="EMBL/GenBank/DDBJ databases">
        <authorList>
            <person name="Watanabe M."/>
            <person name="Kojima H."/>
        </authorList>
    </citation>
    <scope>NUCLEOTIDE SEQUENCE [LARGE SCALE GENOMIC DNA]</scope>
    <source>
        <strain evidence="10">Tokyo 01</strain>
    </source>
</reference>
<keyword evidence="1" id="KW-0547">Nucleotide-binding</keyword>
<dbReference type="Gene3D" id="3.40.50.300">
    <property type="entry name" value="P-loop containing nucleotide triphosphate hydrolases"/>
    <property type="match status" value="1"/>
</dbReference>
<dbReference type="PRINTS" id="PR01590">
    <property type="entry name" value="HTHFIS"/>
</dbReference>
<dbReference type="Pfam" id="PF00158">
    <property type="entry name" value="Sigma54_activat"/>
    <property type="match status" value="1"/>
</dbReference>
<reference evidence="10" key="2">
    <citation type="submission" date="2019-01" db="EMBL/GenBank/DDBJ databases">
        <title>Genome sequence of Desulfonema ishimotonii strain Tokyo 01.</title>
        <authorList>
            <person name="Fukui M."/>
        </authorList>
    </citation>
    <scope>NUCLEOTIDE SEQUENCE [LARGE SCALE GENOMIC DNA]</scope>
    <source>
        <strain evidence="10">Tokyo 01</strain>
    </source>
</reference>
<dbReference type="GO" id="GO:0000160">
    <property type="term" value="P:phosphorelay signal transduction system"/>
    <property type="evidence" value="ECO:0007669"/>
    <property type="project" value="InterPro"/>
</dbReference>
<dbReference type="AlphaFoldDB" id="A0A401FTQ7"/>
<dbReference type="InterPro" id="IPR001789">
    <property type="entry name" value="Sig_transdc_resp-reg_receiver"/>
</dbReference>
<name>A0A401FTQ7_9BACT</name>
<evidence type="ECO:0000256" key="2">
    <source>
        <dbReference type="ARBA" id="ARBA00022840"/>
    </source>
</evidence>
<dbReference type="Pfam" id="PF25601">
    <property type="entry name" value="AAA_lid_14"/>
    <property type="match status" value="1"/>
</dbReference>
<dbReference type="CDD" id="cd00009">
    <property type="entry name" value="AAA"/>
    <property type="match status" value="1"/>
</dbReference>
<accession>A0A401FTQ7</accession>
<dbReference type="InterPro" id="IPR002197">
    <property type="entry name" value="HTH_Fis"/>
</dbReference>
<sequence length="444" mass="50882">MRSSVIVIAGEYEVLAKRLAECGYRVINIPIRHESFRFVEIDPDIIIISPSCREVGHIPDVIRRIRSRYSLLPIITIIAHSSEELIISAFRAGVNDYFKAPFDTDEILENIKKYLKPERASSQGCCGDCISHKPRWQPMIGESRAMQKIRSDIVKIAAADMTVLITGETGTGKDLVAELIHRKSPRREFPFVCVNCPSLPETLIESEMFGYDKGAFTGAVRAKRGKFELAAKGSLFLDEIGDMSLSAQSKLLRVIEKKEIFRLGGQGVIPLDVRLITATNKDPEKLVAEGKFREDLFYRLNIVRIHAPPLRERKSDLLSLTAWFIQKMNQQFGCQIEGLTENSKRMMYQYEWPGNIRELKNVIAASFINLPRRKTTLMDLPQSFKAQFETARSLPKNERRKLVSVLMENNWNKSRAARKLNWSRMTVYRKIAKYNIVEKRARDQ</sequence>
<dbReference type="InterPro" id="IPR002078">
    <property type="entry name" value="Sigma_54_int"/>
</dbReference>
<protein>
    <submittedName>
        <fullName evidence="9">Sigma-54-dependent Fis family transcriptional re gulator</fullName>
    </submittedName>
</protein>
<dbReference type="PROSITE" id="PS00676">
    <property type="entry name" value="SIGMA54_INTERACT_2"/>
    <property type="match status" value="1"/>
</dbReference>
<dbReference type="Gene3D" id="3.40.50.2300">
    <property type="match status" value="1"/>
</dbReference>
<keyword evidence="4" id="KW-0238">DNA-binding</keyword>
<dbReference type="InterPro" id="IPR025662">
    <property type="entry name" value="Sigma_54_int_dom_ATP-bd_1"/>
</dbReference>
<organism evidence="9 10">
    <name type="scientific">Desulfonema ishimotonii</name>
    <dbReference type="NCBI Taxonomy" id="45657"/>
    <lineage>
        <taxon>Bacteria</taxon>
        <taxon>Pseudomonadati</taxon>
        <taxon>Thermodesulfobacteriota</taxon>
        <taxon>Desulfobacteria</taxon>
        <taxon>Desulfobacterales</taxon>
        <taxon>Desulfococcaceae</taxon>
        <taxon>Desulfonema</taxon>
    </lineage>
</organism>
<dbReference type="Pfam" id="PF02954">
    <property type="entry name" value="HTH_8"/>
    <property type="match status" value="1"/>
</dbReference>
<dbReference type="SUPFAM" id="SSF52172">
    <property type="entry name" value="CheY-like"/>
    <property type="match status" value="1"/>
</dbReference>
<dbReference type="InterPro" id="IPR027417">
    <property type="entry name" value="P-loop_NTPase"/>
</dbReference>
<dbReference type="EMBL" id="BEXT01000001">
    <property type="protein sequence ID" value="GBC60346.1"/>
    <property type="molecule type" value="Genomic_DNA"/>
</dbReference>
<dbReference type="Proteomes" id="UP000288096">
    <property type="component" value="Unassembled WGS sequence"/>
</dbReference>
<keyword evidence="5" id="KW-0804">Transcription</keyword>
<evidence type="ECO:0000256" key="1">
    <source>
        <dbReference type="ARBA" id="ARBA00022741"/>
    </source>
</evidence>
<comment type="caution">
    <text evidence="9">The sequence shown here is derived from an EMBL/GenBank/DDBJ whole genome shotgun (WGS) entry which is preliminary data.</text>
</comment>
<dbReference type="GO" id="GO:0005524">
    <property type="term" value="F:ATP binding"/>
    <property type="evidence" value="ECO:0007669"/>
    <property type="project" value="UniProtKB-KW"/>
</dbReference>
<dbReference type="PROSITE" id="PS50110">
    <property type="entry name" value="RESPONSE_REGULATORY"/>
    <property type="match status" value="1"/>
</dbReference>
<comment type="caution">
    <text evidence="6">Lacks conserved residue(s) required for the propagation of feature annotation.</text>
</comment>
<dbReference type="PROSITE" id="PS00688">
    <property type="entry name" value="SIGMA54_INTERACT_3"/>
    <property type="match status" value="1"/>
</dbReference>
<evidence type="ECO:0000256" key="3">
    <source>
        <dbReference type="ARBA" id="ARBA00023015"/>
    </source>
</evidence>
<evidence type="ECO:0000259" key="8">
    <source>
        <dbReference type="PROSITE" id="PS50110"/>
    </source>
</evidence>
<feature type="domain" description="Response regulatory" evidence="8">
    <location>
        <begin position="1"/>
        <end position="115"/>
    </location>
</feature>
<dbReference type="PANTHER" id="PTHR32071:SF57">
    <property type="entry name" value="C4-DICARBOXYLATE TRANSPORT TRANSCRIPTIONAL REGULATORY PROTEIN DCTD"/>
    <property type="match status" value="1"/>
</dbReference>
<proteinExistence type="predicted"/>
<dbReference type="InterPro" id="IPR025943">
    <property type="entry name" value="Sigma_54_int_dom_ATP-bd_2"/>
</dbReference>
<dbReference type="PROSITE" id="PS00675">
    <property type="entry name" value="SIGMA54_INTERACT_1"/>
    <property type="match status" value="1"/>
</dbReference>
<evidence type="ECO:0000256" key="5">
    <source>
        <dbReference type="ARBA" id="ARBA00023163"/>
    </source>
</evidence>
<dbReference type="SUPFAM" id="SSF52540">
    <property type="entry name" value="P-loop containing nucleoside triphosphate hydrolases"/>
    <property type="match status" value="1"/>
</dbReference>
<dbReference type="Gene3D" id="1.10.10.60">
    <property type="entry name" value="Homeodomain-like"/>
    <property type="match status" value="1"/>
</dbReference>
<dbReference type="RefSeq" id="WP_124327776.1">
    <property type="nucleotide sequence ID" value="NZ_BEXT01000001.1"/>
</dbReference>
<dbReference type="GO" id="GO:0043565">
    <property type="term" value="F:sequence-specific DNA binding"/>
    <property type="evidence" value="ECO:0007669"/>
    <property type="project" value="InterPro"/>
</dbReference>
<dbReference type="PANTHER" id="PTHR32071">
    <property type="entry name" value="TRANSCRIPTIONAL REGULATORY PROTEIN"/>
    <property type="match status" value="1"/>
</dbReference>
<dbReference type="InterPro" id="IPR058031">
    <property type="entry name" value="AAA_lid_NorR"/>
</dbReference>
<dbReference type="InterPro" id="IPR003593">
    <property type="entry name" value="AAA+_ATPase"/>
</dbReference>
<dbReference type="InterPro" id="IPR025944">
    <property type="entry name" value="Sigma_54_int_dom_CS"/>
</dbReference>